<dbReference type="InterPro" id="IPR036396">
    <property type="entry name" value="Cyt_P450_sf"/>
</dbReference>
<keyword evidence="3" id="KW-0256">Endoplasmic reticulum</keyword>
<evidence type="ECO:0000256" key="1">
    <source>
        <dbReference type="ARBA" id="ARBA00004586"/>
    </source>
</evidence>
<dbReference type="PANTHER" id="PTHR24291:SF189">
    <property type="entry name" value="CYTOCHROME P450 4C3-RELATED"/>
    <property type="match status" value="1"/>
</dbReference>
<keyword evidence="4 5" id="KW-0472">Membrane</keyword>
<comment type="similarity">
    <text evidence="2">Belongs to the cytochrome P450 family.</text>
</comment>
<reference evidence="6" key="1">
    <citation type="submission" date="2022-11" db="EMBL/GenBank/DDBJ databases">
        <title>Centuries of genome instability and evolution in soft-shell clam transmissible cancer (bioRxiv).</title>
        <authorList>
            <person name="Hart S.F.M."/>
            <person name="Yonemitsu M.A."/>
            <person name="Giersch R.M."/>
            <person name="Beal B.F."/>
            <person name="Arriagada G."/>
            <person name="Davis B.W."/>
            <person name="Ostrander E.A."/>
            <person name="Goff S.P."/>
            <person name="Metzger M.J."/>
        </authorList>
    </citation>
    <scope>NUCLEOTIDE SEQUENCE</scope>
    <source>
        <strain evidence="6">MELC-2E11</strain>
        <tissue evidence="6">Siphon/mantle</tissue>
    </source>
</reference>
<dbReference type="Proteomes" id="UP001164746">
    <property type="component" value="Chromosome 2"/>
</dbReference>
<dbReference type="InterPro" id="IPR002401">
    <property type="entry name" value="Cyt_P450_E_grp-I"/>
</dbReference>
<evidence type="ECO:0000256" key="3">
    <source>
        <dbReference type="ARBA" id="ARBA00022824"/>
    </source>
</evidence>
<dbReference type="Gene3D" id="1.10.630.10">
    <property type="entry name" value="Cytochrome P450"/>
    <property type="match status" value="1"/>
</dbReference>
<organism evidence="6 7">
    <name type="scientific">Mya arenaria</name>
    <name type="common">Soft-shell clam</name>
    <dbReference type="NCBI Taxonomy" id="6604"/>
    <lineage>
        <taxon>Eukaryota</taxon>
        <taxon>Metazoa</taxon>
        <taxon>Spiralia</taxon>
        <taxon>Lophotrochozoa</taxon>
        <taxon>Mollusca</taxon>
        <taxon>Bivalvia</taxon>
        <taxon>Autobranchia</taxon>
        <taxon>Heteroconchia</taxon>
        <taxon>Euheterodonta</taxon>
        <taxon>Imparidentia</taxon>
        <taxon>Neoheterodontei</taxon>
        <taxon>Myida</taxon>
        <taxon>Myoidea</taxon>
        <taxon>Myidae</taxon>
        <taxon>Mya</taxon>
    </lineage>
</organism>
<feature type="transmembrane region" description="Helical" evidence="5">
    <location>
        <begin position="6"/>
        <end position="22"/>
    </location>
</feature>
<evidence type="ECO:0000256" key="2">
    <source>
        <dbReference type="ARBA" id="ARBA00010617"/>
    </source>
</evidence>
<protein>
    <submittedName>
        <fullName evidence="6">CP4V2-like protein</fullName>
    </submittedName>
</protein>
<dbReference type="EMBL" id="CP111013">
    <property type="protein sequence ID" value="WAQ95758.1"/>
    <property type="molecule type" value="Genomic_DNA"/>
</dbReference>
<evidence type="ECO:0000313" key="6">
    <source>
        <dbReference type="EMBL" id="WAQ95758.1"/>
    </source>
</evidence>
<keyword evidence="5" id="KW-0812">Transmembrane</keyword>
<keyword evidence="5" id="KW-1133">Transmembrane helix</keyword>
<sequence>MVAVWVVLFTVAVVLLTLWILKQERRRKRIDKLAGPRSLPLIGNLHQLKRDPKEFTIQLYEFCKEYAKFDVFRLMVAHHPLILVCSPDEIEPLMNSSKHLDKSSDYDFLHSWLGTGLLTSTGEKWKMRRKLLTPTFHFKILHDFIGVFSDQKTAMGRSVNAQKNSDSDYVRSVYKASEFTFIRQRSPWLWPDLLFNLIGPGKDYAKSLKILHGFTEKVIRERQEEFSKKYTSDTTMEQLLEKKDHDKMEGKQRLAFLDMLLCATSDGEHMSFLDIREEGHDTTAMAANWALHLIGTDPEVQKKVHQELDAVFGRSNRDAMMDDLKELKYLECCIKEALRLFPSVPVFGRSLTEDTTIGGVFLGKGTSALIVPAAIHMRDDIYPDPDKFDPDRFLTENSVKRHPYAYIPFSAGQKFAMLEEKVILSTIFRNFSVKSMQDREELCPLAELILRPGNGIKVVLTPK</sequence>
<dbReference type="PRINTS" id="PR00463">
    <property type="entry name" value="EP450I"/>
</dbReference>
<dbReference type="PANTHER" id="PTHR24291">
    <property type="entry name" value="CYTOCHROME P450 FAMILY 4"/>
    <property type="match status" value="1"/>
</dbReference>
<gene>
    <name evidence="6" type="ORF">MAR_028448</name>
</gene>
<evidence type="ECO:0000313" key="7">
    <source>
        <dbReference type="Proteomes" id="UP001164746"/>
    </source>
</evidence>
<dbReference type="InterPro" id="IPR050196">
    <property type="entry name" value="Cytochrome_P450_Monoox"/>
</dbReference>
<evidence type="ECO:0000256" key="5">
    <source>
        <dbReference type="SAM" id="Phobius"/>
    </source>
</evidence>
<dbReference type="PRINTS" id="PR00385">
    <property type="entry name" value="P450"/>
</dbReference>
<accession>A0ABY7DI53</accession>
<comment type="subcellular location">
    <subcellularLocation>
        <location evidence="1">Endoplasmic reticulum membrane</location>
    </subcellularLocation>
</comment>
<name>A0ABY7DI53_MYAAR</name>
<evidence type="ECO:0000256" key="4">
    <source>
        <dbReference type="ARBA" id="ARBA00023136"/>
    </source>
</evidence>
<dbReference type="InterPro" id="IPR001128">
    <property type="entry name" value="Cyt_P450"/>
</dbReference>
<dbReference type="SUPFAM" id="SSF48264">
    <property type="entry name" value="Cytochrome P450"/>
    <property type="match status" value="1"/>
</dbReference>
<keyword evidence="7" id="KW-1185">Reference proteome</keyword>
<dbReference type="Pfam" id="PF00067">
    <property type="entry name" value="p450"/>
    <property type="match status" value="2"/>
</dbReference>
<proteinExistence type="inferred from homology"/>